<accession>A0A7I7T8Z7</accession>
<evidence type="ECO:0000256" key="1">
    <source>
        <dbReference type="ARBA" id="ARBA00023015"/>
    </source>
</evidence>
<dbReference type="PANTHER" id="PTHR30055">
    <property type="entry name" value="HTH-TYPE TRANSCRIPTIONAL REGULATOR RUTR"/>
    <property type="match status" value="1"/>
</dbReference>
<evidence type="ECO:0000256" key="4">
    <source>
        <dbReference type="PROSITE-ProRule" id="PRU00335"/>
    </source>
</evidence>
<dbReference type="GO" id="GO:0003700">
    <property type="term" value="F:DNA-binding transcription factor activity"/>
    <property type="evidence" value="ECO:0007669"/>
    <property type="project" value="TreeGrafter"/>
</dbReference>
<keyword evidence="3" id="KW-0804">Transcription</keyword>
<evidence type="ECO:0000259" key="5">
    <source>
        <dbReference type="PROSITE" id="PS50977"/>
    </source>
</evidence>
<dbReference type="InterPro" id="IPR009057">
    <property type="entry name" value="Homeodomain-like_sf"/>
</dbReference>
<proteinExistence type="predicted"/>
<protein>
    <submittedName>
        <fullName evidence="6">TetR family transcriptional regulator</fullName>
    </submittedName>
</protein>
<feature type="domain" description="HTH tetR-type" evidence="5">
    <location>
        <begin position="34"/>
        <end position="94"/>
    </location>
</feature>
<sequence>MLVNKLVVAERFLVANTKSSPPSGAARTQEVRRAEAEGRLVAAAADLVGEVGPAKVTLANVGERAGYSRGLATHHFGSKGALMQRLVETVTHQFRSAMFDRGESADPITELRTLIGIYFEVITDLQPVNRARLVLWADAVANPAEDTRARMVATDREFREEVEKRIAVAVSAGLASKTIHPQGLATVIVAVLRGVALQSLIDDDVDLVAARREVEALLTHRFTTEQEEDRS</sequence>
<dbReference type="Gene3D" id="1.10.357.10">
    <property type="entry name" value="Tetracycline Repressor, domain 2"/>
    <property type="match status" value="1"/>
</dbReference>
<dbReference type="InterPro" id="IPR036271">
    <property type="entry name" value="Tet_transcr_reg_TetR-rel_C_sf"/>
</dbReference>
<gene>
    <name evidence="6" type="primary">acrR</name>
    <name evidence="6" type="ORF">MHEL_39900</name>
</gene>
<dbReference type="InterPro" id="IPR050109">
    <property type="entry name" value="HTH-type_TetR-like_transc_reg"/>
</dbReference>
<keyword evidence="2 4" id="KW-0238">DNA-binding</keyword>
<dbReference type="GO" id="GO:0000976">
    <property type="term" value="F:transcription cis-regulatory region binding"/>
    <property type="evidence" value="ECO:0007669"/>
    <property type="project" value="TreeGrafter"/>
</dbReference>
<dbReference type="EMBL" id="AP022596">
    <property type="protein sequence ID" value="BBY65747.1"/>
    <property type="molecule type" value="Genomic_DNA"/>
</dbReference>
<dbReference type="AlphaFoldDB" id="A0A7I7T8Z7"/>
<keyword evidence="1" id="KW-0805">Transcription regulation</keyword>
<dbReference type="SUPFAM" id="SSF48498">
    <property type="entry name" value="Tetracyclin repressor-like, C-terminal domain"/>
    <property type="match status" value="1"/>
</dbReference>
<keyword evidence="7" id="KW-1185">Reference proteome</keyword>
<dbReference type="PANTHER" id="PTHR30055:SF234">
    <property type="entry name" value="HTH-TYPE TRANSCRIPTIONAL REGULATOR BETI"/>
    <property type="match status" value="1"/>
</dbReference>
<organism evidence="6 7">
    <name type="scientific">Mycolicibacterium helvum</name>
    <dbReference type="NCBI Taxonomy" id="1534349"/>
    <lineage>
        <taxon>Bacteria</taxon>
        <taxon>Bacillati</taxon>
        <taxon>Actinomycetota</taxon>
        <taxon>Actinomycetes</taxon>
        <taxon>Mycobacteriales</taxon>
        <taxon>Mycobacteriaceae</taxon>
        <taxon>Mycolicibacterium</taxon>
    </lineage>
</organism>
<feature type="DNA-binding region" description="H-T-H motif" evidence="4">
    <location>
        <begin position="57"/>
        <end position="76"/>
    </location>
</feature>
<evidence type="ECO:0000313" key="7">
    <source>
        <dbReference type="Proteomes" id="UP000467148"/>
    </source>
</evidence>
<dbReference type="InterPro" id="IPR001647">
    <property type="entry name" value="HTH_TetR"/>
</dbReference>
<dbReference type="SUPFAM" id="SSF46689">
    <property type="entry name" value="Homeodomain-like"/>
    <property type="match status" value="1"/>
</dbReference>
<evidence type="ECO:0000256" key="3">
    <source>
        <dbReference type="ARBA" id="ARBA00023163"/>
    </source>
</evidence>
<reference evidence="6 7" key="1">
    <citation type="journal article" date="2019" name="Emerg. Microbes Infect.">
        <title>Comprehensive subspecies identification of 175 nontuberculous mycobacteria species based on 7547 genomic profiles.</title>
        <authorList>
            <person name="Matsumoto Y."/>
            <person name="Kinjo T."/>
            <person name="Motooka D."/>
            <person name="Nabeya D."/>
            <person name="Jung N."/>
            <person name="Uechi K."/>
            <person name="Horii T."/>
            <person name="Iida T."/>
            <person name="Fujita J."/>
            <person name="Nakamura S."/>
        </authorList>
    </citation>
    <scope>NUCLEOTIDE SEQUENCE [LARGE SCALE GENOMIC DNA]</scope>
    <source>
        <strain evidence="6 7">JCM 30396</strain>
    </source>
</reference>
<dbReference type="PROSITE" id="PS50977">
    <property type="entry name" value="HTH_TETR_2"/>
    <property type="match status" value="1"/>
</dbReference>
<dbReference type="Pfam" id="PF00440">
    <property type="entry name" value="TetR_N"/>
    <property type="match status" value="1"/>
</dbReference>
<evidence type="ECO:0000256" key="2">
    <source>
        <dbReference type="ARBA" id="ARBA00023125"/>
    </source>
</evidence>
<dbReference type="KEGG" id="mhev:MHEL_39900"/>
<name>A0A7I7T8Z7_9MYCO</name>
<evidence type="ECO:0000313" key="6">
    <source>
        <dbReference type="EMBL" id="BBY65747.1"/>
    </source>
</evidence>
<dbReference type="Proteomes" id="UP000467148">
    <property type="component" value="Chromosome"/>
</dbReference>